<evidence type="ECO:0000313" key="1">
    <source>
        <dbReference type="EMBL" id="KGN96311.1"/>
    </source>
</evidence>
<sequence>MLLPESFIAFRQKLYCFLLEALLLLPESFIAFCRKLYCFCLKALLLFARSFIAFCRKLYCFFAKSLGALDVLIRSSPEKMLSDRQKDTE</sequence>
<accession>A0AB34PLH9</accession>
<reference evidence="1 2" key="1">
    <citation type="submission" date="2014-08" db="EMBL/GenBank/DDBJ databases">
        <title>Porphyromonas crevioricanis strain:COT-253_OH1447 Genome sequencing.</title>
        <authorList>
            <person name="Wallis C."/>
            <person name="Deusch O."/>
            <person name="O'Flynn C."/>
            <person name="Davis I."/>
            <person name="Jospin G."/>
            <person name="Darling A.E."/>
            <person name="Coil D.A."/>
            <person name="Alexiev A."/>
            <person name="Horsfall A."/>
            <person name="Kirkwood N."/>
            <person name="Harris S."/>
            <person name="Eisen J.A."/>
        </authorList>
    </citation>
    <scope>NUCLEOTIDE SEQUENCE [LARGE SCALE GENOMIC DNA]</scope>
    <source>
        <strain evidence="2">COT-253 OH1447</strain>
    </source>
</reference>
<dbReference type="EMBL" id="JQJC01000007">
    <property type="protein sequence ID" value="KGN96311.1"/>
    <property type="molecule type" value="Genomic_DNA"/>
</dbReference>
<protein>
    <submittedName>
        <fullName evidence="1">Uncharacterized protein</fullName>
    </submittedName>
</protein>
<dbReference type="AlphaFoldDB" id="A0AB34PLH9"/>
<proteinExistence type="predicted"/>
<evidence type="ECO:0000313" key="2">
    <source>
        <dbReference type="Proteomes" id="UP000030136"/>
    </source>
</evidence>
<gene>
    <name evidence="1" type="ORF">HQ38_02040</name>
</gene>
<comment type="caution">
    <text evidence="1">The sequence shown here is derived from an EMBL/GenBank/DDBJ whole genome shotgun (WGS) entry which is preliminary data.</text>
</comment>
<organism evidence="1 2">
    <name type="scientific">Porphyromonas crevioricanis</name>
    <dbReference type="NCBI Taxonomy" id="393921"/>
    <lineage>
        <taxon>Bacteria</taxon>
        <taxon>Pseudomonadati</taxon>
        <taxon>Bacteroidota</taxon>
        <taxon>Bacteroidia</taxon>
        <taxon>Bacteroidales</taxon>
        <taxon>Porphyromonadaceae</taxon>
        <taxon>Porphyromonas</taxon>
    </lineage>
</organism>
<dbReference type="Proteomes" id="UP000030136">
    <property type="component" value="Unassembled WGS sequence"/>
</dbReference>
<name>A0AB34PLH9_9PORP</name>